<dbReference type="InterPro" id="IPR050825">
    <property type="entry name" value="RBM42_RBP45_47-like"/>
</dbReference>
<dbReference type="STRING" id="6832.A0A553PFJ6"/>
<dbReference type="AlphaFoldDB" id="A0A553PFJ6"/>
<protein>
    <recommendedName>
        <fullName evidence="3">RRM domain-containing protein</fullName>
    </recommendedName>
</protein>
<dbReference type="EMBL" id="VCGU01000004">
    <property type="protein sequence ID" value="TRY76446.1"/>
    <property type="molecule type" value="Genomic_DNA"/>
</dbReference>
<dbReference type="SUPFAM" id="SSF54928">
    <property type="entry name" value="RNA-binding domain, RBD"/>
    <property type="match status" value="1"/>
</dbReference>
<dbReference type="PANTHER" id="PTHR47640:SF5">
    <property type="entry name" value="RRM DOMAIN-CONTAINING PROTEIN"/>
    <property type="match status" value="1"/>
</dbReference>
<dbReference type="GO" id="GO:0003729">
    <property type="term" value="F:mRNA binding"/>
    <property type="evidence" value="ECO:0007669"/>
    <property type="project" value="InterPro"/>
</dbReference>
<dbReference type="InterPro" id="IPR035979">
    <property type="entry name" value="RBD_domain_sf"/>
</dbReference>
<proteinExistence type="predicted"/>
<comment type="caution">
    <text evidence="4">The sequence shown here is derived from an EMBL/GenBank/DDBJ whole genome shotgun (WGS) entry which is preliminary data.</text>
</comment>
<name>A0A553PFJ6_TIGCA</name>
<dbReference type="PROSITE" id="PS50102">
    <property type="entry name" value="RRM"/>
    <property type="match status" value="1"/>
</dbReference>
<keyword evidence="5" id="KW-1185">Reference proteome</keyword>
<dbReference type="Pfam" id="PF00076">
    <property type="entry name" value="RRM_1"/>
    <property type="match status" value="1"/>
</dbReference>
<accession>A0A553PFJ6</accession>
<organism evidence="4 5">
    <name type="scientific">Tigriopus californicus</name>
    <name type="common">Marine copepod</name>
    <dbReference type="NCBI Taxonomy" id="6832"/>
    <lineage>
        <taxon>Eukaryota</taxon>
        <taxon>Metazoa</taxon>
        <taxon>Ecdysozoa</taxon>
        <taxon>Arthropoda</taxon>
        <taxon>Crustacea</taxon>
        <taxon>Multicrustacea</taxon>
        <taxon>Hexanauplia</taxon>
        <taxon>Copepoda</taxon>
        <taxon>Harpacticoida</taxon>
        <taxon>Harpacticidae</taxon>
        <taxon>Tigriopus</taxon>
    </lineage>
</organism>
<keyword evidence="1 2" id="KW-0694">RNA-binding</keyword>
<sequence length="222" mass="24980">HYAIFVGDLSPEVETHHLRDAFATFGEISDCRVVRDPQTLKSRGYGFVSFATKIEAENAKAVMNGQWLGSRSIRTNWAARKPPYNRNDGKRRRAQMRTIEFPSCQNLPLICSLASLPFPPSLLPSFLPSFPLLSRRAFFVALWALFGEASSSSSSSSFSSFYLGRMQWTLSKSAHWTINCSHHWVNCAKNLGFARFADNKRPVEKQCEELVPTFGSVNQSHG</sequence>
<dbReference type="GO" id="GO:0043488">
    <property type="term" value="P:regulation of mRNA stability"/>
    <property type="evidence" value="ECO:0007669"/>
    <property type="project" value="TreeGrafter"/>
</dbReference>
<dbReference type="InterPro" id="IPR012677">
    <property type="entry name" value="Nucleotide-bd_a/b_plait_sf"/>
</dbReference>
<evidence type="ECO:0000256" key="1">
    <source>
        <dbReference type="ARBA" id="ARBA00022884"/>
    </source>
</evidence>
<evidence type="ECO:0000313" key="5">
    <source>
        <dbReference type="Proteomes" id="UP000318571"/>
    </source>
</evidence>
<feature type="non-terminal residue" evidence="4">
    <location>
        <position position="1"/>
    </location>
</feature>
<dbReference type="GO" id="GO:0010494">
    <property type="term" value="C:cytoplasmic stress granule"/>
    <property type="evidence" value="ECO:0007669"/>
    <property type="project" value="TreeGrafter"/>
</dbReference>
<evidence type="ECO:0000259" key="3">
    <source>
        <dbReference type="PROSITE" id="PS50102"/>
    </source>
</evidence>
<dbReference type="InterPro" id="IPR000504">
    <property type="entry name" value="RRM_dom"/>
</dbReference>
<dbReference type="Proteomes" id="UP000318571">
    <property type="component" value="Chromosome 5"/>
</dbReference>
<evidence type="ECO:0000256" key="2">
    <source>
        <dbReference type="PROSITE-ProRule" id="PRU00176"/>
    </source>
</evidence>
<dbReference type="CDD" id="cd12353">
    <property type="entry name" value="RRM2_TIA1_like"/>
    <property type="match status" value="1"/>
</dbReference>
<dbReference type="GO" id="GO:0000184">
    <property type="term" value="P:nuclear-transcribed mRNA catabolic process, nonsense-mediated decay"/>
    <property type="evidence" value="ECO:0007669"/>
    <property type="project" value="TreeGrafter"/>
</dbReference>
<feature type="non-terminal residue" evidence="4">
    <location>
        <position position="222"/>
    </location>
</feature>
<feature type="domain" description="RRM" evidence="3">
    <location>
        <begin position="2"/>
        <end position="80"/>
    </location>
</feature>
<reference evidence="4 5" key="1">
    <citation type="journal article" date="2018" name="Nat. Ecol. Evol.">
        <title>Genomic signatures of mitonuclear coevolution across populations of Tigriopus californicus.</title>
        <authorList>
            <person name="Barreto F.S."/>
            <person name="Watson E.T."/>
            <person name="Lima T.G."/>
            <person name="Willett C.S."/>
            <person name="Edmands S."/>
            <person name="Li W."/>
            <person name="Burton R.S."/>
        </authorList>
    </citation>
    <scope>NUCLEOTIDE SEQUENCE [LARGE SCALE GENOMIC DNA]</scope>
    <source>
        <strain evidence="4 5">San Diego</strain>
    </source>
</reference>
<dbReference type="Gene3D" id="3.30.70.330">
    <property type="match status" value="1"/>
</dbReference>
<evidence type="ECO:0000313" key="4">
    <source>
        <dbReference type="EMBL" id="TRY76446.1"/>
    </source>
</evidence>
<gene>
    <name evidence="4" type="ORF">TCAL_15962</name>
</gene>
<dbReference type="PANTHER" id="PTHR47640">
    <property type="entry name" value="TRNA SELENOCYSTEINE 1-ASSOCIATED PROTEIN 1-RELATED-RELATED"/>
    <property type="match status" value="1"/>
</dbReference>
<dbReference type="SMART" id="SM00360">
    <property type="entry name" value="RRM"/>
    <property type="match status" value="1"/>
</dbReference>
<dbReference type="GO" id="GO:0034063">
    <property type="term" value="P:stress granule assembly"/>
    <property type="evidence" value="ECO:0007669"/>
    <property type="project" value="TreeGrafter"/>
</dbReference>